<dbReference type="PANTHER" id="PTHR11481">
    <property type="entry name" value="IMMUNOGLOBULIN FC RECEPTOR"/>
    <property type="match status" value="1"/>
</dbReference>
<proteinExistence type="predicted"/>
<dbReference type="Pfam" id="PF13927">
    <property type="entry name" value="Ig_3"/>
    <property type="match status" value="1"/>
</dbReference>
<dbReference type="InterPro" id="IPR036179">
    <property type="entry name" value="Ig-like_dom_sf"/>
</dbReference>
<dbReference type="PROSITE" id="PS50835">
    <property type="entry name" value="IG_LIKE"/>
    <property type="match status" value="4"/>
</dbReference>
<dbReference type="SUPFAM" id="SSF48726">
    <property type="entry name" value="Immunoglobulin"/>
    <property type="match status" value="4"/>
</dbReference>
<dbReference type="GO" id="GO:0007166">
    <property type="term" value="P:cell surface receptor signaling pathway"/>
    <property type="evidence" value="ECO:0007669"/>
    <property type="project" value="TreeGrafter"/>
</dbReference>
<feature type="domain" description="Ig-like" evidence="4">
    <location>
        <begin position="298"/>
        <end position="361"/>
    </location>
</feature>
<dbReference type="Ensembl" id="ENSKMAT00000010854.1">
    <property type="protein sequence ID" value="ENSKMAP00000010692.1"/>
    <property type="gene ID" value="ENSKMAG00000008014.1"/>
</dbReference>
<dbReference type="Proteomes" id="UP000264800">
    <property type="component" value="Unplaced"/>
</dbReference>
<dbReference type="STRING" id="37003.ENSKMAP00000010692"/>
<dbReference type="GO" id="GO:0004888">
    <property type="term" value="F:transmembrane signaling receptor activity"/>
    <property type="evidence" value="ECO:0007669"/>
    <property type="project" value="TreeGrafter"/>
</dbReference>
<dbReference type="GO" id="GO:0006955">
    <property type="term" value="P:immune response"/>
    <property type="evidence" value="ECO:0007669"/>
    <property type="project" value="TreeGrafter"/>
</dbReference>
<dbReference type="InterPro" id="IPR013783">
    <property type="entry name" value="Ig-like_fold"/>
</dbReference>
<dbReference type="GeneTree" id="ENSGT01050000244808"/>
<reference evidence="5" key="1">
    <citation type="submission" date="2025-08" db="UniProtKB">
        <authorList>
            <consortium name="Ensembl"/>
        </authorList>
    </citation>
    <scope>IDENTIFICATION</scope>
</reference>
<keyword evidence="2" id="KW-1015">Disulfide bond</keyword>
<dbReference type="Gene3D" id="2.60.40.10">
    <property type="entry name" value="Immunoglobulins"/>
    <property type="match status" value="4"/>
</dbReference>
<evidence type="ECO:0000256" key="1">
    <source>
        <dbReference type="ARBA" id="ARBA00022729"/>
    </source>
</evidence>
<evidence type="ECO:0000256" key="2">
    <source>
        <dbReference type="ARBA" id="ARBA00023157"/>
    </source>
</evidence>
<dbReference type="InterPro" id="IPR050488">
    <property type="entry name" value="Ig_Fc_receptor"/>
</dbReference>
<dbReference type="InterPro" id="IPR007110">
    <property type="entry name" value="Ig-like_dom"/>
</dbReference>
<feature type="region of interest" description="Disordered" evidence="3">
    <location>
        <begin position="400"/>
        <end position="443"/>
    </location>
</feature>
<organism evidence="5 6">
    <name type="scientific">Kryptolebias marmoratus</name>
    <name type="common">Mangrove killifish</name>
    <name type="synonym">Rivulus marmoratus</name>
    <dbReference type="NCBI Taxonomy" id="37003"/>
    <lineage>
        <taxon>Eukaryota</taxon>
        <taxon>Metazoa</taxon>
        <taxon>Chordata</taxon>
        <taxon>Craniata</taxon>
        <taxon>Vertebrata</taxon>
        <taxon>Euteleostomi</taxon>
        <taxon>Actinopterygii</taxon>
        <taxon>Neopterygii</taxon>
        <taxon>Teleostei</taxon>
        <taxon>Neoteleostei</taxon>
        <taxon>Acanthomorphata</taxon>
        <taxon>Ovalentaria</taxon>
        <taxon>Atherinomorphae</taxon>
        <taxon>Cyprinodontiformes</taxon>
        <taxon>Rivulidae</taxon>
        <taxon>Kryptolebias</taxon>
    </lineage>
</organism>
<dbReference type="AlphaFoldDB" id="A0A3Q3FBF5"/>
<dbReference type="SMART" id="SM00409">
    <property type="entry name" value="IG"/>
    <property type="match status" value="4"/>
</dbReference>
<keyword evidence="6" id="KW-1185">Reference proteome</keyword>
<dbReference type="GO" id="GO:0009897">
    <property type="term" value="C:external side of plasma membrane"/>
    <property type="evidence" value="ECO:0007669"/>
    <property type="project" value="TreeGrafter"/>
</dbReference>
<feature type="domain" description="Ig-like" evidence="4">
    <location>
        <begin position="109"/>
        <end position="192"/>
    </location>
</feature>
<evidence type="ECO:0000313" key="6">
    <source>
        <dbReference type="Proteomes" id="UP000264800"/>
    </source>
</evidence>
<feature type="compositionally biased region" description="Low complexity" evidence="3">
    <location>
        <begin position="406"/>
        <end position="424"/>
    </location>
</feature>
<dbReference type="PANTHER" id="PTHR11481:SF64">
    <property type="entry name" value="FC RECEPTOR-LIKE PROTEIN 4"/>
    <property type="match status" value="1"/>
</dbReference>
<evidence type="ECO:0000259" key="4">
    <source>
        <dbReference type="PROSITE" id="PS50835"/>
    </source>
</evidence>
<evidence type="ECO:0000313" key="5">
    <source>
        <dbReference type="Ensembl" id="ENSKMAP00000010692.1"/>
    </source>
</evidence>
<dbReference type="InterPro" id="IPR003599">
    <property type="entry name" value="Ig_sub"/>
</dbReference>
<keyword evidence="1" id="KW-0732">Signal</keyword>
<sequence length="487" mass="55215">MDTRVVVPLFKKGDRRVFSIKPSVILKPDWTQIFRGETVTLSCQIQRGGGTQLAFKWRPTNRNPPTSSEYRINKVTESHSGEYSCQGVRGFQQTGWSDVVRLTVLFSKPSVILKPNWTQIFRGETVTLSCQIQGGGGSQWMYEWRPTNRNPPTSSEYRINGVTESHREYSCRGKNDSFSFSEWSNFITVTVSSKPQPVLSVSPSWLSPGASVTLSCEVKPPSAGWRFFWYKAVPKPSSSSHNYELLPGSSNGTQQNSYIVHGQKHTAGYVCRAGRGEPKYYTDYSEPKFVWSEVSIKPSVILKPDWPQIFRGETVTLSCQIQGGRGTRWTYEWRPTNRNPPTSKEYRIQPADDASYSCRATRDYQLTGWSDVFRLKTAQTLQGKLTLLFIFLPEQELSLRHPRSRAGPAGPTPKQGPKKQGPTLKKCRWKPAQRKPSRVEPGPLELVEKGHMFLGWPGNSLVFPRRSWPKWLRRGKSEHPCLGCDSG</sequence>
<reference evidence="5" key="2">
    <citation type="submission" date="2025-09" db="UniProtKB">
        <authorList>
            <consortium name="Ensembl"/>
        </authorList>
    </citation>
    <scope>IDENTIFICATION</scope>
</reference>
<protein>
    <recommendedName>
        <fullName evidence="4">Ig-like domain-containing protein</fullName>
    </recommendedName>
</protein>
<feature type="domain" description="Ig-like" evidence="4">
    <location>
        <begin position="22"/>
        <end position="103"/>
    </location>
</feature>
<feature type="domain" description="Ig-like" evidence="4">
    <location>
        <begin position="195"/>
        <end position="273"/>
    </location>
</feature>
<name>A0A3Q3FBF5_KRYMA</name>
<evidence type="ECO:0000256" key="3">
    <source>
        <dbReference type="SAM" id="MobiDB-lite"/>
    </source>
</evidence>
<feature type="compositionally biased region" description="Basic residues" evidence="3">
    <location>
        <begin position="425"/>
        <end position="436"/>
    </location>
</feature>
<accession>A0A3Q3FBF5</accession>